<dbReference type="RefSeq" id="WP_007555052.1">
    <property type="nucleotide sequence ID" value="NZ_AENT01000026.1"/>
</dbReference>
<dbReference type="InterPro" id="IPR027417">
    <property type="entry name" value="P-loop_NTPase"/>
</dbReference>
<evidence type="ECO:0000256" key="5">
    <source>
        <dbReference type="ARBA" id="ARBA00032897"/>
    </source>
</evidence>
<evidence type="ECO:0000256" key="1">
    <source>
        <dbReference type="ARBA" id="ARBA00009104"/>
    </source>
</evidence>
<dbReference type="OrthoDB" id="9792687at2"/>
<dbReference type="Pfam" id="PF06414">
    <property type="entry name" value="Zeta_toxin"/>
    <property type="match status" value="1"/>
</dbReference>
<evidence type="ECO:0000256" key="2">
    <source>
        <dbReference type="ARBA" id="ARBA00011963"/>
    </source>
</evidence>
<dbReference type="GO" id="GO:0005524">
    <property type="term" value="F:ATP binding"/>
    <property type="evidence" value="ECO:0007669"/>
    <property type="project" value="UniProtKB-KW"/>
</dbReference>
<reference evidence="8 9" key="1">
    <citation type="submission" date="2010-11" db="EMBL/GenBank/DDBJ databases">
        <authorList>
            <person name="Durkin A.S."/>
            <person name="Madupu R."/>
            <person name="Torralba M."/>
            <person name="Gillis M."/>
            <person name="Methe B."/>
            <person name="Sutton G."/>
            <person name="Nelson K.E."/>
        </authorList>
    </citation>
    <scope>NUCLEOTIDE SEQUENCE [LARGE SCALE GENOMIC DNA]</scope>
    <source>
        <strain evidence="8 9">UPII 345-E</strain>
    </source>
</reference>
<dbReference type="SUPFAM" id="SSF52540">
    <property type="entry name" value="P-loop containing nucleoside triphosphate hydrolases"/>
    <property type="match status" value="1"/>
</dbReference>
<dbReference type="EMBL" id="AENT01000026">
    <property type="protein sequence ID" value="EFR42377.1"/>
    <property type="molecule type" value="Genomic_DNA"/>
</dbReference>
<dbReference type="GO" id="GO:0016301">
    <property type="term" value="F:kinase activity"/>
    <property type="evidence" value="ECO:0007669"/>
    <property type="project" value="InterPro"/>
</dbReference>
<organism evidence="8 9">
    <name type="scientific">Dialister micraerophilus UPII 345-E</name>
    <dbReference type="NCBI Taxonomy" id="910314"/>
    <lineage>
        <taxon>Bacteria</taxon>
        <taxon>Bacillati</taxon>
        <taxon>Bacillota</taxon>
        <taxon>Negativicutes</taxon>
        <taxon>Veillonellales</taxon>
        <taxon>Veillonellaceae</taxon>
        <taxon>Dialister</taxon>
    </lineage>
</organism>
<feature type="domain" description="Zeta toxin" evidence="7">
    <location>
        <begin position="136"/>
        <end position="320"/>
    </location>
</feature>
<evidence type="ECO:0000256" key="4">
    <source>
        <dbReference type="ARBA" id="ARBA00022840"/>
    </source>
</evidence>
<accession>E4LA10</accession>
<comment type="catalytic activity">
    <reaction evidence="6">
        <text>UDP-N-acetyl-alpha-D-glucosamine + ATP = UDP-N-acetyl-alpha-D-glucosamine 3'-phosphate + ADP + H(+)</text>
        <dbReference type="Rhea" id="RHEA:32671"/>
        <dbReference type="ChEBI" id="CHEBI:15378"/>
        <dbReference type="ChEBI" id="CHEBI:30616"/>
        <dbReference type="ChEBI" id="CHEBI:57705"/>
        <dbReference type="ChEBI" id="CHEBI:64353"/>
        <dbReference type="ChEBI" id="CHEBI:456216"/>
        <dbReference type="EC" id="2.7.1.176"/>
    </reaction>
</comment>
<keyword evidence="3" id="KW-0547">Nucleotide-binding</keyword>
<evidence type="ECO:0000256" key="6">
    <source>
        <dbReference type="ARBA" id="ARBA00048178"/>
    </source>
</evidence>
<proteinExistence type="inferred from homology"/>
<evidence type="ECO:0000256" key="3">
    <source>
        <dbReference type="ARBA" id="ARBA00022741"/>
    </source>
</evidence>
<name>E4LA10_9FIRM</name>
<evidence type="ECO:0000313" key="8">
    <source>
        <dbReference type="EMBL" id="EFR42377.1"/>
    </source>
</evidence>
<dbReference type="InterPro" id="IPR010488">
    <property type="entry name" value="Zeta_toxin_domain"/>
</dbReference>
<evidence type="ECO:0000313" key="9">
    <source>
        <dbReference type="Proteomes" id="UP000004594"/>
    </source>
</evidence>
<protein>
    <recommendedName>
        <fullName evidence="5">UDP-N-acetylglucosamine kinase</fullName>
        <ecNumber evidence="2">2.7.1.176</ecNumber>
    </recommendedName>
    <alternativeName>
        <fullName evidence="5">UDP-N-acetylglucosamine kinase</fullName>
    </alternativeName>
</protein>
<gene>
    <name evidence="8" type="ORF">HMPREF9220_0523</name>
</gene>
<sequence length="338" mass="39365">MPYDERTLKELYEEAEDTPPYIQLDVNREIFSTIYNTLWSLRNICKVSKEDLERIHSLKMSTVYESSMLEQRRATGLSHENQISMLNEAFAIETKYITDQVFCRVDTVTDDSYTPKELDTLFNTQVVPYLERYTETKENNPTVYIIAGQPGSGKSRMSSIIVEEKKGKIIRISPDEFCGFRLSSDNKNFPCSTAYFSEKTCKALADFSLRYVIDKKCSFIYETNFSNEKFTLSLLEELKSKNYKIELLLRACSEKGSKKSMHYRSIQHKLKAPVLERKISQDNHNFECTSFLNTAKIVLEKEIANRTIIKSRKGLLYDSDDFPTENPFKLLSERMIRK</sequence>
<dbReference type="Proteomes" id="UP000004594">
    <property type="component" value="Unassembled WGS sequence"/>
</dbReference>
<comment type="similarity">
    <text evidence="1">Belongs to the zeta toxin family.</text>
</comment>
<dbReference type="Gene3D" id="3.40.50.300">
    <property type="entry name" value="P-loop containing nucleotide triphosphate hydrolases"/>
    <property type="match status" value="1"/>
</dbReference>
<dbReference type="AlphaFoldDB" id="E4LA10"/>
<comment type="caution">
    <text evidence="8">The sequence shown here is derived from an EMBL/GenBank/DDBJ whole genome shotgun (WGS) entry which is preliminary data.</text>
</comment>
<keyword evidence="4" id="KW-0067">ATP-binding</keyword>
<dbReference type="EC" id="2.7.1.176" evidence="2"/>
<evidence type="ECO:0000259" key="7">
    <source>
        <dbReference type="Pfam" id="PF06414"/>
    </source>
</evidence>